<reference evidence="3" key="1">
    <citation type="submission" date="2018-05" db="EMBL/GenBank/DDBJ databases">
        <title>Draft genome sequence of Stemphylium lycopersici strain CIDEFI 213.</title>
        <authorList>
            <person name="Medina R."/>
            <person name="Franco M.E.E."/>
            <person name="Lucentini C.G."/>
            <person name="Saparrat M.C.N."/>
            <person name="Balatti P.A."/>
        </authorList>
    </citation>
    <scope>NUCLEOTIDE SEQUENCE [LARGE SCALE GENOMIC DNA]</scope>
    <source>
        <strain evidence="3">CIDEFI 213</strain>
    </source>
</reference>
<dbReference type="AlphaFoldDB" id="A0A364NGX7"/>
<evidence type="ECO:0000313" key="2">
    <source>
        <dbReference type="EMBL" id="RAR16512.1"/>
    </source>
</evidence>
<dbReference type="PANTHER" id="PTHR35394:SF5">
    <property type="entry name" value="DUF3176 DOMAIN-CONTAINING PROTEIN"/>
    <property type="match status" value="1"/>
</dbReference>
<evidence type="ECO:0000256" key="1">
    <source>
        <dbReference type="SAM" id="Phobius"/>
    </source>
</evidence>
<keyword evidence="1" id="KW-1133">Transmembrane helix</keyword>
<proteinExistence type="predicted"/>
<comment type="caution">
    <text evidence="2">The sequence shown here is derived from an EMBL/GenBank/DDBJ whole genome shotgun (WGS) entry which is preliminary data.</text>
</comment>
<keyword evidence="1" id="KW-0812">Transmembrane</keyword>
<dbReference type="Proteomes" id="UP000249619">
    <property type="component" value="Unassembled WGS sequence"/>
</dbReference>
<evidence type="ECO:0000313" key="3">
    <source>
        <dbReference type="Proteomes" id="UP000249619"/>
    </source>
</evidence>
<feature type="transmembrane region" description="Helical" evidence="1">
    <location>
        <begin position="165"/>
        <end position="185"/>
    </location>
</feature>
<name>A0A364NGX7_STELY</name>
<dbReference type="PANTHER" id="PTHR35394">
    <property type="entry name" value="DUF3176 DOMAIN-CONTAINING PROTEIN"/>
    <property type="match status" value="1"/>
</dbReference>
<dbReference type="EMBL" id="QGDH01000002">
    <property type="protein sequence ID" value="RAR16512.1"/>
    <property type="molecule type" value="Genomic_DNA"/>
</dbReference>
<keyword evidence="3" id="KW-1185">Reference proteome</keyword>
<sequence length="283" mass="31648">MSSSYTLGGYSDDVADILLNTTSGPFPREAYPYETETENGTDIFYMDDITINAATAINDTDIIGFGTSNYPMMAIMQGFIDIFPAYTTMKNQTARSVLRYKTWQAGAPWQQIDFFNPWLAPNNVSKHMERLASAMTNVIQSAPSRRDVEGLAFSKATFVSVRWEYLAFPLLLLVLSLVFLIAIIVKTSKNSGTAIWKTSTLPTLIYSLPKETKGQFNESYAWSSAKRTKKVRIRLHPKKRLESVWSEPFEYVTAAARAGCASTAQVDIRRAYAKNCVLPAPVL</sequence>
<keyword evidence="1" id="KW-0472">Membrane</keyword>
<gene>
    <name evidence="2" type="ORF">DDE83_000077</name>
</gene>
<accession>A0A364NGX7</accession>
<protein>
    <submittedName>
        <fullName evidence="2">Uncharacterized protein</fullName>
    </submittedName>
</protein>
<organism evidence="2 3">
    <name type="scientific">Stemphylium lycopersici</name>
    <name type="common">Tomato gray leaf spot disease fungus</name>
    <name type="synonym">Thyrospora lycopersici</name>
    <dbReference type="NCBI Taxonomy" id="183478"/>
    <lineage>
        <taxon>Eukaryota</taxon>
        <taxon>Fungi</taxon>
        <taxon>Dikarya</taxon>
        <taxon>Ascomycota</taxon>
        <taxon>Pezizomycotina</taxon>
        <taxon>Dothideomycetes</taxon>
        <taxon>Pleosporomycetidae</taxon>
        <taxon>Pleosporales</taxon>
        <taxon>Pleosporineae</taxon>
        <taxon>Pleosporaceae</taxon>
        <taxon>Stemphylium</taxon>
    </lineage>
</organism>